<keyword evidence="1" id="KW-1133">Transmembrane helix</keyword>
<gene>
    <name evidence="3" type="ORF">US42_C0001G0048</name>
</gene>
<evidence type="ECO:0000313" key="4">
    <source>
        <dbReference type="Proteomes" id="UP000034849"/>
    </source>
</evidence>
<keyword evidence="1" id="KW-0472">Membrane</keyword>
<organism evidence="3 4">
    <name type="scientific">Candidatus Magasanikbacteria bacterium GW2011_GWC2_37_14</name>
    <dbReference type="NCBI Taxonomy" id="1619046"/>
    <lineage>
        <taxon>Bacteria</taxon>
        <taxon>Candidatus Magasanikiibacteriota</taxon>
    </lineage>
</organism>
<evidence type="ECO:0000313" key="3">
    <source>
        <dbReference type="EMBL" id="KKQ28197.1"/>
    </source>
</evidence>
<dbReference type="Proteomes" id="UP000034849">
    <property type="component" value="Unassembled WGS sequence"/>
</dbReference>
<protein>
    <recommendedName>
        <fullName evidence="2">DUF5671 domain-containing protein</fullName>
    </recommendedName>
</protein>
<sequence length="319" mass="36637">MENHLKSTPKDVFLHLFNIVTFYLSVIGFITLYVNYINAKFPDALNYYFSGISDGVRWSSSILFVAVPAYLLTTWFLEKDLKITPEKRDLKLRKWLTYFTLFISAITIIVDLMIFVYNFLNGELSLRFFLKVLVVLLVAVAVFAYYLWDLKRKESLSKIPLILTVVVSVVVLASIIIGFFIVGTPGAQRNRRFDEKRINDLQILQNQIVDYWTKKQKLPVKLVDLNDSISGLLIPTDPNTKVDYEYNIISALAFELCANFATADKDYGIAAAPNFYTQPYDSAYSQNWIHVSGRVCFSRTIDPELYKPVTNDLKAIPVR</sequence>
<dbReference type="InterPro" id="IPR043728">
    <property type="entry name" value="DUF5671"/>
</dbReference>
<evidence type="ECO:0000259" key="2">
    <source>
        <dbReference type="Pfam" id="PF18920"/>
    </source>
</evidence>
<reference evidence="3 4" key="1">
    <citation type="journal article" date="2015" name="Nature">
        <title>rRNA introns, odd ribosomes, and small enigmatic genomes across a large radiation of phyla.</title>
        <authorList>
            <person name="Brown C.T."/>
            <person name="Hug L.A."/>
            <person name="Thomas B.C."/>
            <person name="Sharon I."/>
            <person name="Castelle C.J."/>
            <person name="Singh A."/>
            <person name="Wilkins M.J."/>
            <person name="Williams K.H."/>
            <person name="Banfield J.F."/>
        </authorList>
    </citation>
    <scope>NUCLEOTIDE SEQUENCE [LARGE SCALE GENOMIC DNA]</scope>
</reference>
<evidence type="ECO:0000256" key="1">
    <source>
        <dbReference type="SAM" id="Phobius"/>
    </source>
</evidence>
<dbReference type="AlphaFoldDB" id="A0A0G0GDZ8"/>
<feature type="transmembrane region" description="Helical" evidence="1">
    <location>
        <begin position="126"/>
        <end position="148"/>
    </location>
</feature>
<feature type="domain" description="DUF5671" evidence="2">
    <location>
        <begin position="11"/>
        <end position="145"/>
    </location>
</feature>
<comment type="caution">
    <text evidence="3">The sequence shown here is derived from an EMBL/GenBank/DDBJ whole genome shotgun (WGS) entry which is preliminary data.</text>
</comment>
<dbReference type="EMBL" id="LBSX01000001">
    <property type="protein sequence ID" value="KKQ28197.1"/>
    <property type="molecule type" value="Genomic_DNA"/>
</dbReference>
<feature type="transmembrane region" description="Helical" evidence="1">
    <location>
        <begin position="56"/>
        <end position="77"/>
    </location>
</feature>
<feature type="transmembrane region" description="Helical" evidence="1">
    <location>
        <begin position="12"/>
        <end position="36"/>
    </location>
</feature>
<feature type="transmembrane region" description="Helical" evidence="1">
    <location>
        <begin position="160"/>
        <end position="182"/>
    </location>
</feature>
<proteinExistence type="predicted"/>
<keyword evidence="1" id="KW-0812">Transmembrane</keyword>
<feature type="transmembrane region" description="Helical" evidence="1">
    <location>
        <begin position="98"/>
        <end position="120"/>
    </location>
</feature>
<dbReference type="STRING" id="1619046.US42_C0001G0048"/>
<name>A0A0G0GDZ8_9BACT</name>
<accession>A0A0G0GDZ8</accession>
<dbReference type="Pfam" id="PF18920">
    <property type="entry name" value="DUF5671"/>
    <property type="match status" value="1"/>
</dbReference>